<name>A0ACC2NQG7_9HYME</name>
<proteinExistence type="predicted"/>
<evidence type="ECO:0000313" key="1">
    <source>
        <dbReference type="EMBL" id="KAJ8673068.1"/>
    </source>
</evidence>
<dbReference type="Proteomes" id="UP001239111">
    <property type="component" value="Chromosome 3"/>
</dbReference>
<organism evidence="1 2">
    <name type="scientific">Eretmocerus hayati</name>
    <dbReference type="NCBI Taxonomy" id="131215"/>
    <lineage>
        <taxon>Eukaryota</taxon>
        <taxon>Metazoa</taxon>
        <taxon>Ecdysozoa</taxon>
        <taxon>Arthropoda</taxon>
        <taxon>Hexapoda</taxon>
        <taxon>Insecta</taxon>
        <taxon>Pterygota</taxon>
        <taxon>Neoptera</taxon>
        <taxon>Endopterygota</taxon>
        <taxon>Hymenoptera</taxon>
        <taxon>Apocrita</taxon>
        <taxon>Proctotrupomorpha</taxon>
        <taxon>Chalcidoidea</taxon>
        <taxon>Aphelinidae</taxon>
        <taxon>Aphelininae</taxon>
        <taxon>Eretmocerus</taxon>
    </lineage>
</organism>
<reference evidence="1" key="1">
    <citation type="submission" date="2023-04" db="EMBL/GenBank/DDBJ databases">
        <title>A chromosome-level genome assembly of the parasitoid wasp Eretmocerus hayati.</title>
        <authorList>
            <person name="Zhong Y."/>
            <person name="Liu S."/>
            <person name="Liu Y."/>
        </authorList>
    </citation>
    <scope>NUCLEOTIDE SEQUENCE</scope>
    <source>
        <strain evidence="1">ZJU_SS_LIU_2023</strain>
    </source>
</reference>
<keyword evidence="2" id="KW-1185">Reference proteome</keyword>
<accession>A0ACC2NQG7</accession>
<sequence length="216" mass="23615">MYFGLRDTDISDDESDSKGADEGNVANATTEAAAALLQLNQQQLQGTTTISPPTSNESASGTRSPAATVSKLGIGQIEEFDPDGDWGIYQERLEQYLTVNHVVGERRAAVLITVIGPCVYETLRDFCFPDPPSSRPYGDLCTTLRKYFAPTFSVFKERQQFYDLHQDSSKTVNSWKGSGNSAAQAGVQTGEATTTTASSVDYLPPLWRGESQFFKM</sequence>
<protein>
    <submittedName>
        <fullName evidence="1">Uncharacterized protein</fullName>
    </submittedName>
</protein>
<gene>
    <name evidence="1" type="ORF">QAD02_004329</name>
</gene>
<evidence type="ECO:0000313" key="2">
    <source>
        <dbReference type="Proteomes" id="UP001239111"/>
    </source>
</evidence>
<dbReference type="EMBL" id="CM056743">
    <property type="protein sequence ID" value="KAJ8673068.1"/>
    <property type="molecule type" value="Genomic_DNA"/>
</dbReference>
<comment type="caution">
    <text evidence="1">The sequence shown here is derived from an EMBL/GenBank/DDBJ whole genome shotgun (WGS) entry which is preliminary data.</text>
</comment>